<evidence type="ECO:0000256" key="12">
    <source>
        <dbReference type="ARBA" id="ARBA00023288"/>
    </source>
</evidence>
<evidence type="ECO:0000256" key="7">
    <source>
        <dbReference type="ARBA" id="ARBA00022741"/>
    </source>
</evidence>
<feature type="binding site" evidence="15">
    <location>
        <position position="97"/>
    </location>
    <ligand>
        <name>ATP</name>
        <dbReference type="ChEBI" id="CHEBI:30616"/>
    </ligand>
</feature>
<dbReference type="GO" id="GO:0004674">
    <property type="term" value="F:protein serine/threonine kinase activity"/>
    <property type="evidence" value="ECO:0007669"/>
    <property type="project" value="UniProtKB-KW"/>
</dbReference>
<dbReference type="FunFam" id="3.30.200.20:FF:000244">
    <property type="entry name" value="Serine/threonine-protein kinase CDL1-like"/>
    <property type="match status" value="1"/>
</dbReference>
<evidence type="ECO:0000256" key="18">
    <source>
        <dbReference type="SAM" id="MobiDB-lite"/>
    </source>
</evidence>
<evidence type="ECO:0000256" key="4">
    <source>
        <dbReference type="ARBA" id="ARBA00022475"/>
    </source>
</evidence>
<keyword evidence="10" id="KW-0472">Membrane</keyword>
<keyword evidence="21" id="KW-1185">Reference proteome</keyword>
<keyword evidence="11" id="KW-0564">Palmitate</keyword>
<evidence type="ECO:0000256" key="3">
    <source>
        <dbReference type="ARBA" id="ARBA00012513"/>
    </source>
</evidence>
<comment type="similarity">
    <text evidence="2">Belongs to the protein kinase superfamily. Ser/Thr protein kinase family.</text>
</comment>
<evidence type="ECO:0000259" key="19">
    <source>
        <dbReference type="PROSITE" id="PS50011"/>
    </source>
</evidence>
<sequence length="423" mass="47401">MFPCLCFRPKPTTMHKKKLKDKSDRKCKRAKSSPSEIASSSASETQQVSDVRGHSFTFRELAIATNNFKKESLIGRGGFGDVFKGRLESIEQNVAVKMLDKSGPQGDKEFLVEVLMLSLLDHENLVTLFGYCAEGDQRLLVYKYMPLGSVDDHLHDLGSDQEALDWSTRMKIAAGAAKGLEYLHNVANPPVIYRDLKTSNILLDHGYKPKLSDFGLAKFGPGDNKSHVSTRVMGTHGYCAPEYAISGKLTLKSDIYNFGVVMLELITGRKALLESSDSVGPSGFLVNWAHSLYKRKERLLEIVDAKLYKEGHVMQATVGRALEVAFMCLREDAYTRPSISEVVEALDYIVKCTSSKKKSIDLGRGVYMEKTTKRMVNVNEEEEEEEEEALERKRAVDEAKSWAIKSRHNNKPPSSVDEIEEVF</sequence>
<evidence type="ECO:0000256" key="10">
    <source>
        <dbReference type="ARBA" id="ARBA00023136"/>
    </source>
</evidence>
<dbReference type="InterPro" id="IPR000719">
    <property type="entry name" value="Prot_kinase_dom"/>
</dbReference>
<comment type="catalytic activity">
    <reaction evidence="14">
        <text>L-seryl-[protein] + ATP = O-phospho-L-seryl-[protein] + ADP + H(+)</text>
        <dbReference type="Rhea" id="RHEA:17989"/>
        <dbReference type="Rhea" id="RHEA-COMP:9863"/>
        <dbReference type="Rhea" id="RHEA-COMP:11604"/>
        <dbReference type="ChEBI" id="CHEBI:15378"/>
        <dbReference type="ChEBI" id="CHEBI:29999"/>
        <dbReference type="ChEBI" id="CHEBI:30616"/>
        <dbReference type="ChEBI" id="CHEBI:83421"/>
        <dbReference type="ChEBI" id="CHEBI:456216"/>
        <dbReference type="EC" id="2.7.11.1"/>
    </reaction>
</comment>
<evidence type="ECO:0000256" key="13">
    <source>
        <dbReference type="ARBA" id="ARBA00047899"/>
    </source>
</evidence>
<evidence type="ECO:0000256" key="5">
    <source>
        <dbReference type="ARBA" id="ARBA00022527"/>
    </source>
</evidence>
<dbReference type="PROSITE" id="PS00107">
    <property type="entry name" value="PROTEIN_KINASE_ATP"/>
    <property type="match status" value="1"/>
</dbReference>
<dbReference type="SMART" id="SM00220">
    <property type="entry name" value="S_TKc"/>
    <property type="match status" value="1"/>
</dbReference>
<dbReference type="InterPro" id="IPR011009">
    <property type="entry name" value="Kinase-like_dom_sf"/>
</dbReference>
<evidence type="ECO:0000313" key="20">
    <source>
        <dbReference type="EMBL" id="KAL1210099.1"/>
    </source>
</evidence>
<evidence type="ECO:0000256" key="2">
    <source>
        <dbReference type="ARBA" id="ARBA00008684"/>
    </source>
</evidence>
<dbReference type="EC" id="2.7.11.1" evidence="3"/>
<protein>
    <recommendedName>
        <fullName evidence="3">non-specific serine/threonine protein kinase</fullName>
        <ecNumber evidence="3">2.7.11.1</ecNumber>
    </recommendedName>
</protein>
<proteinExistence type="inferred from homology"/>
<dbReference type="EMBL" id="JBANAX010000401">
    <property type="protein sequence ID" value="KAL1210099.1"/>
    <property type="molecule type" value="Genomic_DNA"/>
</dbReference>
<evidence type="ECO:0000256" key="6">
    <source>
        <dbReference type="ARBA" id="ARBA00022679"/>
    </source>
</evidence>
<keyword evidence="9 15" id="KW-0067">ATP-binding</keyword>
<dbReference type="Pfam" id="PF00069">
    <property type="entry name" value="Pkinase"/>
    <property type="match status" value="1"/>
</dbReference>
<keyword evidence="8 20" id="KW-0418">Kinase</keyword>
<comment type="subcellular location">
    <subcellularLocation>
        <location evidence="1">Cell membrane</location>
        <topology evidence="1">Lipid-anchor</topology>
    </subcellularLocation>
</comment>
<feature type="compositionally biased region" description="Basic residues" evidence="18">
    <location>
        <begin position="15"/>
        <end position="31"/>
    </location>
</feature>
<evidence type="ECO:0000313" key="21">
    <source>
        <dbReference type="Proteomes" id="UP001558713"/>
    </source>
</evidence>
<comment type="caution">
    <text evidence="20">The sequence shown here is derived from an EMBL/GenBank/DDBJ whole genome shotgun (WGS) entry which is preliminary data.</text>
</comment>
<keyword evidence="6" id="KW-0808">Transferase</keyword>
<evidence type="ECO:0000256" key="9">
    <source>
        <dbReference type="ARBA" id="ARBA00022840"/>
    </source>
</evidence>
<feature type="region of interest" description="Disordered" evidence="18">
    <location>
        <begin position="401"/>
        <end position="423"/>
    </location>
</feature>
<dbReference type="PROSITE" id="PS50011">
    <property type="entry name" value="PROTEIN_KINASE_DOM"/>
    <property type="match status" value="1"/>
</dbReference>
<evidence type="ECO:0000256" key="1">
    <source>
        <dbReference type="ARBA" id="ARBA00004193"/>
    </source>
</evidence>
<dbReference type="SUPFAM" id="SSF56112">
    <property type="entry name" value="Protein kinase-like (PK-like)"/>
    <property type="match status" value="1"/>
</dbReference>
<dbReference type="PROSITE" id="PS00108">
    <property type="entry name" value="PROTEIN_KINASE_ST"/>
    <property type="match status" value="1"/>
</dbReference>
<dbReference type="Gene3D" id="1.10.510.10">
    <property type="entry name" value="Transferase(Phosphotransferase) domain 1"/>
    <property type="match status" value="1"/>
</dbReference>
<dbReference type="InterPro" id="IPR008271">
    <property type="entry name" value="Ser/Thr_kinase_AS"/>
</dbReference>
<feature type="domain" description="Protein kinase" evidence="19">
    <location>
        <begin position="68"/>
        <end position="349"/>
    </location>
</feature>
<dbReference type="AlphaFoldDB" id="A0ABD1B2V8"/>
<keyword evidence="17" id="KW-0175">Coiled coil</keyword>
<keyword evidence="12" id="KW-0449">Lipoprotein</keyword>
<evidence type="ECO:0000256" key="11">
    <source>
        <dbReference type="ARBA" id="ARBA00023139"/>
    </source>
</evidence>
<dbReference type="PANTHER" id="PTHR47985:SF82">
    <property type="entry name" value="SERINE_THREONINE-PROTEIN KINASE CDG1"/>
    <property type="match status" value="1"/>
</dbReference>
<evidence type="ECO:0000256" key="15">
    <source>
        <dbReference type="PROSITE-ProRule" id="PRU10141"/>
    </source>
</evidence>
<reference evidence="20 21" key="1">
    <citation type="submission" date="2024-04" db="EMBL/GenBank/DDBJ databases">
        <title>Genome assembly C_amara_ONT_v2.</title>
        <authorList>
            <person name="Yant L."/>
            <person name="Moore C."/>
            <person name="Slenker M."/>
        </authorList>
    </citation>
    <scope>NUCLEOTIDE SEQUENCE [LARGE SCALE GENOMIC DNA]</scope>
    <source>
        <tissue evidence="20">Leaf</tissue>
    </source>
</reference>
<dbReference type="Gene3D" id="3.30.200.20">
    <property type="entry name" value="Phosphorylase Kinase, domain 1"/>
    <property type="match status" value="1"/>
</dbReference>
<evidence type="ECO:0000256" key="17">
    <source>
        <dbReference type="SAM" id="Coils"/>
    </source>
</evidence>
<organism evidence="20 21">
    <name type="scientific">Cardamine amara subsp. amara</name>
    <dbReference type="NCBI Taxonomy" id="228776"/>
    <lineage>
        <taxon>Eukaryota</taxon>
        <taxon>Viridiplantae</taxon>
        <taxon>Streptophyta</taxon>
        <taxon>Embryophyta</taxon>
        <taxon>Tracheophyta</taxon>
        <taxon>Spermatophyta</taxon>
        <taxon>Magnoliopsida</taxon>
        <taxon>eudicotyledons</taxon>
        <taxon>Gunneridae</taxon>
        <taxon>Pentapetalae</taxon>
        <taxon>rosids</taxon>
        <taxon>malvids</taxon>
        <taxon>Brassicales</taxon>
        <taxon>Brassicaceae</taxon>
        <taxon>Cardamineae</taxon>
        <taxon>Cardamine</taxon>
    </lineage>
</organism>
<dbReference type="GO" id="GO:0005524">
    <property type="term" value="F:ATP binding"/>
    <property type="evidence" value="ECO:0007669"/>
    <property type="project" value="UniProtKB-UniRule"/>
</dbReference>
<dbReference type="PANTHER" id="PTHR47985">
    <property type="entry name" value="OS07G0668900 PROTEIN"/>
    <property type="match status" value="1"/>
</dbReference>
<accession>A0ABD1B2V8</accession>
<dbReference type="FunFam" id="1.10.510.10:FF:000032">
    <property type="entry name" value="Serine/threonine-protein kinase PBS1"/>
    <property type="match status" value="1"/>
</dbReference>
<dbReference type="GO" id="GO:0005886">
    <property type="term" value="C:plasma membrane"/>
    <property type="evidence" value="ECO:0007669"/>
    <property type="project" value="UniProtKB-SubCell"/>
</dbReference>
<keyword evidence="5 16" id="KW-0723">Serine/threonine-protein kinase</keyword>
<evidence type="ECO:0000256" key="14">
    <source>
        <dbReference type="ARBA" id="ARBA00048679"/>
    </source>
</evidence>
<gene>
    <name evidence="20" type="ORF">V5N11_010674</name>
</gene>
<name>A0ABD1B2V8_CARAN</name>
<evidence type="ECO:0000256" key="16">
    <source>
        <dbReference type="RuleBase" id="RU000304"/>
    </source>
</evidence>
<dbReference type="Proteomes" id="UP001558713">
    <property type="component" value="Unassembled WGS sequence"/>
</dbReference>
<dbReference type="CDD" id="cd14066">
    <property type="entry name" value="STKc_IRAK"/>
    <property type="match status" value="1"/>
</dbReference>
<keyword evidence="7 15" id="KW-0547">Nucleotide-binding</keyword>
<evidence type="ECO:0000256" key="8">
    <source>
        <dbReference type="ARBA" id="ARBA00022777"/>
    </source>
</evidence>
<comment type="catalytic activity">
    <reaction evidence="13">
        <text>L-threonyl-[protein] + ATP = O-phospho-L-threonyl-[protein] + ADP + H(+)</text>
        <dbReference type="Rhea" id="RHEA:46608"/>
        <dbReference type="Rhea" id="RHEA-COMP:11060"/>
        <dbReference type="Rhea" id="RHEA-COMP:11605"/>
        <dbReference type="ChEBI" id="CHEBI:15378"/>
        <dbReference type="ChEBI" id="CHEBI:30013"/>
        <dbReference type="ChEBI" id="CHEBI:30616"/>
        <dbReference type="ChEBI" id="CHEBI:61977"/>
        <dbReference type="ChEBI" id="CHEBI:456216"/>
        <dbReference type="EC" id="2.7.11.1"/>
    </reaction>
</comment>
<feature type="coiled-coil region" evidence="17">
    <location>
        <begin position="368"/>
        <end position="400"/>
    </location>
</feature>
<feature type="region of interest" description="Disordered" evidence="18">
    <location>
        <begin position="15"/>
        <end position="48"/>
    </location>
</feature>
<feature type="compositionally biased region" description="Low complexity" evidence="18">
    <location>
        <begin position="32"/>
        <end position="44"/>
    </location>
</feature>
<dbReference type="InterPro" id="IPR017441">
    <property type="entry name" value="Protein_kinase_ATP_BS"/>
</dbReference>
<keyword evidence="4" id="KW-1003">Cell membrane</keyword>